<accession>A0A5B1L5L2</accession>
<evidence type="ECO:0008006" key="3">
    <source>
        <dbReference type="Google" id="ProtNLM"/>
    </source>
</evidence>
<sequence length="773" mass="83499">MLAVPSLESPFAGDGTTANEASAMNIAKSAPKRMRTGAERFTSNPISKRQVGCGPVRLRPHCTSARNASNRENPRSLPWPALEGNHGVVGRRSRALGAGAAAHLLALSLATATCAVPTDPDADPGARVSSQGAPEASYAAAHPRVYLNAANTTRLRGLLADRAPAAVRFRKLVNSALGLSGSGDIYDYHAWYSALLGALTGDAKYCTDAVARVQRQVRAERRLIADGDVPLIAGDSYLEVGPRIADIALTYDWCFGAITRKQRTRWIGFANQAVWNVWHPEQAKWGGRVVPWSGWSIDNPSNNYFYSFLEATELLGLATKGENDDARRWISKFRKAKIQDLLVPTFAEQLHGGGSREGTGYGTAMRTLWWLYDVWEASTGESIDDLTSHARLSMAYLMHATVPTLDRIAPIGDHARDSTASLFDYHREYGLALAELYPDDPLTAPLRTWLSSNSVPKMTQQFEYVYDFLFGGGPTTKAPLSSLNSTYFADGVGHLFARSGWTTGATWLEYAMGPHTESHAHQDQLSFLVYDDEWLAYDPNIDSHSGLRQETSAHNLVDIVQSGDPLTQWDGTAEVLRLADDDSFTYAAADATSLYTHPSTGDEPVTKLQREVVYLKPGVVVVYDRVEADAGTSYQWLLNSPFRPTVSGGNTATWDGGRLVDRRVVPATATSKVSDLTNVDSDYLGGFRLAWSVPGGDQVEFLNVISVDGAATSIAADPQGTKDGVTISLASGGTATVRFERDSVGGTLRLTGAAGSFDGALPSGVQTLPLFAP</sequence>
<evidence type="ECO:0000313" key="1">
    <source>
        <dbReference type="EMBL" id="KAA1415952.1"/>
    </source>
</evidence>
<organism evidence="1 2">
    <name type="scientific">Nocardioides humilatus</name>
    <dbReference type="NCBI Taxonomy" id="2607660"/>
    <lineage>
        <taxon>Bacteria</taxon>
        <taxon>Bacillati</taxon>
        <taxon>Actinomycetota</taxon>
        <taxon>Actinomycetes</taxon>
        <taxon>Propionibacteriales</taxon>
        <taxon>Nocardioidaceae</taxon>
        <taxon>Nocardioides</taxon>
    </lineage>
</organism>
<keyword evidence="2" id="KW-1185">Reference proteome</keyword>
<protein>
    <recommendedName>
        <fullName evidence="3">Heparin-sulfate lyase N-terminal domain-containing protein</fullName>
    </recommendedName>
</protein>
<gene>
    <name evidence="1" type="ORF">F0U44_20195</name>
</gene>
<comment type="caution">
    <text evidence="1">The sequence shown here is derived from an EMBL/GenBank/DDBJ whole genome shotgun (WGS) entry which is preliminary data.</text>
</comment>
<dbReference type="AlphaFoldDB" id="A0A5B1L5L2"/>
<reference evidence="1 2" key="1">
    <citation type="submission" date="2019-09" db="EMBL/GenBank/DDBJ databases">
        <title>Nocardioides panacisoli sp. nov., isolated from the soil of a ginseng field.</title>
        <authorList>
            <person name="Cho C."/>
        </authorList>
    </citation>
    <scope>NUCLEOTIDE SEQUENCE [LARGE SCALE GENOMIC DNA]</scope>
    <source>
        <strain evidence="1 2">BN130099</strain>
    </source>
</reference>
<dbReference type="InterPro" id="IPR008929">
    <property type="entry name" value="Chondroitin_lyas"/>
</dbReference>
<evidence type="ECO:0000313" key="2">
    <source>
        <dbReference type="Proteomes" id="UP000325003"/>
    </source>
</evidence>
<dbReference type="Gene3D" id="2.70.98.70">
    <property type="match status" value="1"/>
</dbReference>
<dbReference type="Proteomes" id="UP000325003">
    <property type="component" value="Unassembled WGS sequence"/>
</dbReference>
<dbReference type="Gene3D" id="1.50.10.100">
    <property type="entry name" value="Chondroitin AC/alginate lyase"/>
    <property type="match status" value="1"/>
</dbReference>
<name>A0A5B1L5L2_9ACTN</name>
<reference evidence="1 2" key="2">
    <citation type="submission" date="2019-09" db="EMBL/GenBank/DDBJ databases">
        <authorList>
            <person name="Jin C."/>
        </authorList>
    </citation>
    <scope>NUCLEOTIDE SEQUENCE [LARGE SCALE GENOMIC DNA]</scope>
    <source>
        <strain evidence="1 2">BN130099</strain>
    </source>
</reference>
<dbReference type="EMBL" id="VUJV01000008">
    <property type="protein sequence ID" value="KAA1415952.1"/>
    <property type="molecule type" value="Genomic_DNA"/>
</dbReference>
<proteinExistence type="predicted"/>